<name>A0A846X6Y2_9ACTN</name>
<gene>
    <name evidence="1" type="ORF">HF999_14275</name>
</gene>
<dbReference type="RefSeq" id="WP_168546523.1">
    <property type="nucleotide sequence ID" value="NZ_BAAAKS010000054.1"/>
</dbReference>
<dbReference type="AlphaFoldDB" id="A0A846X6Y2"/>
<evidence type="ECO:0000313" key="2">
    <source>
        <dbReference type="Proteomes" id="UP000582646"/>
    </source>
</evidence>
<proteinExistence type="predicted"/>
<protein>
    <submittedName>
        <fullName evidence="1">Uncharacterized protein</fullName>
    </submittedName>
</protein>
<evidence type="ECO:0000313" key="1">
    <source>
        <dbReference type="EMBL" id="NKY19530.1"/>
    </source>
</evidence>
<dbReference type="EMBL" id="JAAXOQ010000018">
    <property type="protein sequence ID" value="NKY19530.1"/>
    <property type="molecule type" value="Genomic_DNA"/>
</dbReference>
<accession>A0A846X6Y2</accession>
<keyword evidence="2" id="KW-1185">Reference proteome</keyword>
<reference evidence="1 2" key="1">
    <citation type="submission" date="2020-04" db="EMBL/GenBank/DDBJ databases">
        <title>MicrobeNet Type strains.</title>
        <authorList>
            <person name="Nicholson A.C."/>
        </authorList>
    </citation>
    <scope>NUCLEOTIDE SEQUENCE [LARGE SCALE GENOMIC DNA]</scope>
    <source>
        <strain evidence="1 2">DSM 44113</strain>
    </source>
</reference>
<organism evidence="1 2">
    <name type="scientific">Tsukamurella spumae</name>
    <dbReference type="NCBI Taxonomy" id="44753"/>
    <lineage>
        <taxon>Bacteria</taxon>
        <taxon>Bacillati</taxon>
        <taxon>Actinomycetota</taxon>
        <taxon>Actinomycetes</taxon>
        <taxon>Mycobacteriales</taxon>
        <taxon>Tsukamurellaceae</taxon>
        <taxon>Tsukamurella</taxon>
    </lineage>
</organism>
<dbReference type="Proteomes" id="UP000582646">
    <property type="component" value="Unassembled WGS sequence"/>
</dbReference>
<sequence>MSDLTSEDLHLLRAIEGLMYDTQEPSKDPWKPNSASFRYAADVLHALIGEVEAKTPEADVIEALRWEADRADADAAIRIRYPHLSPAEQAPMAEQLLGELTARRHAAVSDDE</sequence>
<comment type="caution">
    <text evidence="1">The sequence shown here is derived from an EMBL/GenBank/DDBJ whole genome shotgun (WGS) entry which is preliminary data.</text>
</comment>